<protein>
    <recommendedName>
        <fullName evidence="4">NAD-dependent epimerase/dehydratase domain-containing protein</fullName>
    </recommendedName>
</protein>
<dbReference type="InterPro" id="IPR001509">
    <property type="entry name" value="Epimerase_deHydtase"/>
</dbReference>
<dbReference type="InterPro" id="IPR050425">
    <property type="entry name" value="NAD(P)_dehydrat-like"/>
</dbReference>
<comment type="similarity">
    <text evidence="3">Belongs to the NAD(P)-dependent epimerase/dehydratase family. Dihydroflavonol-4-reductase subfamily.</text>
</comment>
<keyword evidence="2" id="KW-0560">Oxidoreductase</keyword>
<name>A0A059DAB8_EUCGR</name>
<organism evidence="5">
    <name type="scientific">Eucalyptus grandis</name>
    <name type="common">Flooded gum</name>
    <dbReference type="NCBI Taxonomy" id="71139"/>
    <lineage>
        <taxon>Eukaryota</taxon>
        <taxon>Viridiplantae</taxon>
        <taxon>Streptophyta</taxon>
        <taxon>Embryophyta</taxon>
        <taxon>Tracheophyta</taxon>
        <taxon>Spermatophyta</taxon>
        <taxon>Magnoliopsida</taxon>
        <taxon>eudicotyledons</taxon>
        <taxon>Gunneridae</taxon>
        <taxon>Pentapetalae</taxon>
        <taxon>rosids</taxon>
        <taxon>malvids</taxon>
        <taxon>Myrtales</taxon>
        <taxon>Myrtaceae</taxon>
        <taxon>Myrtoideae</taxon>
        <taxon>Eucalypteae</taxon>
        <taxon>Eucalyptus</taxon>
    </lineage>
</organism>
<dbReference type="Gene3D" id="3.40.50.720">
    <property type="entry name" value="NAD(P)-binding Rossmann-like Domain"/>
    <property type="match status" value="2"/>
</dbReference>
<dbReference type="SUPFAM" id="SSF51735">
    <property type="entry name" value="NAD(P)-binding Rossmann-fold domains"/>
    <property type="match status" value="1"/>
</dbReference>
<dbReference type="AlphaFoldDB" id="A0A059DAB8"/>
<dbReference type="InterPro" id="IPR036291">
    <property type="entry name" value="NAD(P)-bd_dom_sf"/>
</dbReference>
<accession>A0A059DAB8</accession>
<evidence type="ECO:0000256" key="3">
    <source>
        <dbReference type="ARBA" id="ARBA00023445"/>
    </source>
</evidence>
<reference evidence="5" key="1">
    <citation type="submission" date="2013-07" db="EMBL/GenBank/DDBJ databases">
        <title>The genome of Eucalyptus grandis.</title>
        <authorList>
            <person name="Schmutz J."/>
            <person name="Hayes R."/>
            <person name="Myburg A."/>
            <person name="Tuskan G."/>
            <person name="Grattapaglia D."/>
            <person name="Rokhsar D.S."/>
        </authorList>
    </citation>
    <scope>NUCLEOTIDE SEQUENCE</scope>
    <source>
        <tissue evidence="5">Leaf extractions</tissue>
    </source>
</reference>
<dbReference type="PANTHER" id="PTHR10366:SF852">
    <property type="entry name" value="CINNAMOYL-COA REDUCTASE CAD2"/>
    <property type="match status" value="1"/>
</dbReference>
<feature type="domain" description="NAD-dependent epimerase/dehydratase" evidence="4">
    <location>
        <begin position="11"/>
        <end position="133"/>
    </location>
</feature>
<evidence type="ECO:0000313" key="5">
    <source>
        <dbReference type="EMBL" id="KCW87170.1"/>
    </source>
</evidence>
<dbReference type="Pfam" id="PF01370">
    <property type="entry name" value="Epimerase"/>
    <property type="match status" value="1"/>
</dbReference>
<evidence type="ECO:0000256" key="2">
    <source>
        <dbReference type="ARBA" id="ARBA00023002"/>
    </source>
</evidence>
<proteinExistence type="inferred from homology"/>
<dbReference type="EMBL" id="KK198754">
    <property type="protein sequence ID" value="KCW87170.1"/>
    <property type="molecule type" value="Genomic_DNA"/>
</dbReference>
<dbReference type="GO" id="GO:0016491">
    <property type="term" value="F:oxidoreductase activity"/>
    <property type="evidence" value="ECO:0007669"/>
    <property type="project" value="UniProtKB-KW"/>
</dbReference>
<keyword evidence="1" id="KW-0521">NADP</keyword>
<evidence type="ECO:0000259" key="4">
    <source>
        <dbReference type="Pfam" id="PF01370"/>
    </source>
</evidence>
<dbReference type="Gramene" id="KCW87170">
    <property type="protein sequence ID" value="KCW87170"/>
    <property type="gene ID" value="EUGRSUZ_B03694"/>
</dbReference>
<dbReference type="CDD" id="cd08958">
    <property type="entry name" value="FR_SDR_e"/>
    <property type="match status" value="1"/>
</dbReference>
<sequence length="288" mass="31386">MSAAIGDGTAVCVTGASGYIASWLVKLLLQRGYTVKASVRDPNDPKKVEHLLALDGAKDRLRLFKADLLEEGSFDPIVEGCVGVFHTASPFYNDVRDPQAELLDPALKGTLNVLKSCSKAPSVKRVVLTSSMGAVAFTGQPLTVDVVVDENWFSDPEFCRKRKPTLNTSAAAIANLVNGAQTFPNASTRLVNVKDVADAHVLAFENPSASGRYCLVERVAHYSEIVRILRELYPSLQLPEKCTDDKPFAPSYQVSKDKARSLGLDYIPLEQSLKETVESLKEKGLVKF</sequence>
<dbReference type="PANTHER" id="PTHR10366">
    <property type="entry name" value="NAD DEPENDENT EPIMERASE/DEHYDRATASE"/>
    <property type="match status" value="1"/>
</dbReference>
<gene>
    <name evidence="5" type="ORF">EUGRSUZ_B03694</name>
</gene>
<dbReference type="FunFam" id="3.40.50.720:FF:000085">
    <property type="entry name" value="Dihydroflavonol reductase"/>
    <property type="match status" value="1"/>
</dbReference>
<evidence type="ECO:0000256" key="1">
    <source>
        <dbReference type="ARBA" id="ARBA00022857"/>
    </source>
</evidence>